<evidence type="ECO:0000313" key="2">
    <source>
        <dbReference type="EMBL" id="USJ27309.1"/>
    </source>
</evidence>
<dbReference type="RefSeq" id="WP_090297727.1">
    <property type="nucleotide sequence ID" value="NZ_CP098809.1"/>
</dbReference>
<protein>
    <submittedName>
        <fullName evidence="2">Uncharacterized protein</fullName>
    </submittedName>
</protein>
<geneLocation type="plasmid" evidence="2 3">
    <name>pB</name>
</geneLocation>
<sequence length="56" mass="6439">MENNDIAWQSELARRARIYEDIEAGDRFEGTMTVLDYTGMTVLTLLLVVGFWLWGA</sequence>
<dbReference type="AlphaFoldDB" id="A0A9Q9DD85"/>
<feature type="transmembrane region" description="Helical" evidence="1">
    <location>
        <begin position="37"/>
        <end position="55"/>
    </location>
</feature>
<proteinExistence type="predicted"/>
<organism evidence="2 3">
    <name type="scientific">Ensifer adhaerens</name>
    <name type="common">Sinorhizobium morelense</name>
    <dbReference type="NCBI Taxonomy" id="106592"/>
    <lineage>
        <taxon>Bacteria</taxon>
        <taxon>Pseudomonadati</taxon>
        <taxon>Pseudomonadota</taxon>
        <taxon>Alphaproteobacteria</taxon>
        <taxon>Hyphomicrobiales</taxon>
        <taxon>Rhizobiaceae</taxon>
        <taxon>Sinorhizobium/Ensifer group</taxon>
        <taxon>Ensifer</taxon>
    </lineage>
</organism>
<keyword evidence="1" id="KW-0472">Membrane</keyword>
<evidence type="ECO:0000256" key="1">
    <source>
        <dbReference type="SAM" id="Phobius"/>
    </source>
</evidence>
<gene>
    <name evidence="2" type="ORF">NE863_33095</name>
</gene>
<dbReference type="OrthoDB" id="8421205at2"/>
<dbReference type="EMBL" id="CP098809">
    <property type="protein sequence ID" value="USJ27309.1"/>
    <property type="molecule type" value="Genomic_DNA"/>
</dbReference>
<reference evidence="2" key="1">
    <citation type="submission" date="2022-06" db="EMBL/GenBank/DDBJ databases">
        <title>Physiological and biochemical characterization and genomic elucidation of a strain of the genus Ensifer adhaerens M8 that combines arsenic oxidation and chromium reduction.</title>
        <authorList>
            <person name="Li X."/>
            <person name="Yu c."/>
        </authorList>
    </citation>
    <scope>NUCLEOTIDE SEQUENCE</scope>
    <source>
        <strain evidence="2">M8</strain>
        <plasmid evidence="2">pB</plasmid>
    </source>
</reference>
<accession>A0A9Q9DD85</accession>
<keyword evidence="2" id="KW-0614">Plasmid</keyword>
<keyword evidence="1" id="KW-1133">Transmembrane helix</keyword>
<name>A0A9Q9DD85_ENSAD</name>
<dbReference type="Proteomes" id="UP001055460">
    <property type="component" value="Plasmid pB"/>
</dbReference>
<evidence type="ECO:0000313" key="3">
    <source>
        <dbReference type="Proteomes" id="UP001055460"/>
    </source>
</evidence>
<keyword evidence="1" id="KW-0812">Transmembrane</keyword>